<dbReference type="InterPro" id="IPR006047">
    <property type="entry name" value="GH13_cat_dom"/>
</dbReference>
<keyword evidence="3" id="KW-0326">Glycosidase</keyword>
<dbReference type="Proteomes" id="UP001320766">
    <property type="component" value="Unassembled WGS sequence"/>
</dbReference>
<evidence type="ECO:0000313" key="3">
    <source>
        <dbReference type="EMBL" id="MCP2352387.1"/>
    </source>
</evidence>
<evidence type="ECO:0000259" key="2">
    <source>
        <dbReference type="Pfam" id="PF00128"/>
    </source>
</evidence>
<feature type="region of interest" description="Disordered" evidence="1">
    <location>
        <begin position="1"/>
        <end position="24"/>
    </location>
</feature>
<dbReference type="SUPFAM" id="SSF51445">
    <property type="entry name" value="(Trans)glycosidases"/>
    <property type="match status" value="1"/>
</dbReference>
<reference evidence="3 4" key="1">
    <citation type="submission" date="2022-06" db="EMBL/GenBank/DDBJ databases">
        <title>Sequencing the genomes of 1000 actinobacteria strains.</title>
        <authorList>
            <person name="Klenk H.-P."/>
        </authorList>
    </citation>
    <scope>NUCLEOTIDE SEQUENCE [LARGE SCALE GENOMIC DNA]</scope>
    <source>
        <strain evidence="3 4">DSM 44170</strain>
    </source>
</reference>
<dbReference type="EMBL" id="JAMZEC010000001">
    <property type="protein sequence ID" value="MCP2352387.1"/>
    <property type="molecule type" value="Genomic_DNA"/>
</dbReference>
<name>A0ABT1KFM8_9ACTN</name>
<gene>
    <name evidence="3" type="ORF">HD595_008509</name>
</gene>
<evidence type="ECO:0000256" key="1">
    <source>
        <dbReference type="SAM" id="MobiDB-lite"/>
    </source>
</evidence>
<dbReference type="InterPro" id="IPR017853">
    <property type="entry name" value="GH"/>
</dbReference>
<protein>
    <submittedName>
        <fullName evidence="3">Glycosidase</fullName>
    </submittedName>
</protein>
<feature type="domain" description="Glycosyl hydrolase family 13 catalytic" evidence="2">
    <location>
        <begin position="19"/>
        <end position="83"/>
    </location>
</feature>
<dbReference type="Gene3D" id="3.20.20.80">
    <property type="entry name" value="Glycosidases"/>
    <property type="match status" value="1"/>
</dbReference>
<organism evidence="3 4">
    <name type="scientific">Nonomuraea roseoviolacea subsp. carminata</name>
    <dbReference type="NCBI Taxonomy" id="160689"/>
    <lineage>
        <taxon>Bacteria</taxon>
        <taxon>Bacillati</taxon>
        <taxon>Actinomycetota</taxon>
        <taxon>Actinomycetes</taxon>
        <taxon>Streptosporangiales</taxon>
        <taxon>Streptosporangiaceae</taxon>
        <taxon>Nonomuraea</taxon>
    </lineage>
</organism>
<keyword evidence="3" id="KW-0378">Hydrolase</keyword>
<evidence type="ECO:0000313" key="4">
    <source>
        <dbReference type="Proteomes" id="UP001320766"/>
    </source>
</evidence>
<dbReference type="GO" id="GO:0016798">
    <property type="term" value="F:hydrolase activity, acting on glycosyl bonds"/>
    <property type="evidence" value="ECO:0007669"/>
    <property type="project" value="UniProtKB-KW"/>
</dbReference>
<sequence length="156" mass="16883">MLDLPEEYLQDPQRLRAPDSGRDGCRVPLPWTKTRPFGFAPPGADAPWLPMPDSWAELSVEAQEQDPGSALHLYRAALRLRRELPGLGGGPLTWLDSPEGSLAFARGDGFVCTVNMSDRPLEPAVDGELLLASAPLVAGDGVARLAADSAAWWRVR</sequence>
<proteinExistence type="predicted"/>
<accession>A0ABT1KFM8</accession>
<keyword evidence="4" id="KW-1185">Reference proteome</keyword>
<feature type="compositionally biased region" description="Basic and acidic residues" evidence="1">
    <location>
        <begin position="13"/>
        <end position="24"/>
    </location>
</feature>
<dbReference type="Pfam" id="PF00128">
    <property type="entry name" value="Alpha-amylase"/>
    <property type="match status" value="1"/>
</dbReference>
<comment type="caution">
    <text evidence="3">The sequence shown here is derived from an EMBL/GenBank/DDBJ whole genome shotgun (WGS) entry which is preliminary data.</text>
</comment>